<proteinExistence type="predicted"/>
<dbReference type="AlphaFoldDB" id="A0A644YV80"/>
<evidence type="ECO:0000313" key="2">
    <source>
        <dbReference type="EMBL" id="MPM32382.1"/>
    </source>
</evidence>
<gene>
    <name evidence="2" type="ORF">SDC9_78944</name>
</gene>
<reference evidence="2" key="1">
    <citation type="submission" date="2019-08" db="EMBL/GenBank/DDBJ databases">
        <authorList>
            <person name="Kucharzyk K."/>
            <person name="Murdoch R.W."/>
            <person name="Higgins S."/>
            <person name="Loffler F."/>
        </authorList>
    </citation>
    <scope>NUCLEOTIDE SEQUENCE</scope>
</reference>
<organism evidence="2">
    <name type="scientific">bioreactor metagenome</name>
    <dbReference type="NCBI Taxonomy" id="1076179"/>
    <lineage>
        <taxon>unclassified sequences</taxon>
        <taxon>metagenomes</taxon>
        <taxon>ecological metagenomes</taxon>
    </lineage>
</organism>
<evidence type="ECO:0000256" key="1">
    <source>
        <dbReference type="SAM" id="MobiDB-lite"/>
    </source>
</evidence>
<comment type="caution">
    <text evidence="2">The sequence shown here is derived from an EMBL/GenBank/DDBJ whole genome shotgun (WGS) entry which is preliminary data.</text>
</comment>
<feature type="compositionally biased region" description="Acidic residues" evidence="1">
    <location>
        <begin position="48"/>
        <end position="57"/>
    </location>
</feature>
<dbReference type="EMBL" id="VSSQ01006344">
    <property type="protein sequence ID" value="MPM32382.1"/>
    <property type="molecule type" value="Genomic_DNA"/>
</dbReference>
<feature type="region of interest" description="Disordered" evidence="1">
    <location>
        <begin position="43"/>
        <end position="69"/>
    </location>
</feature>
<protein>
    <submittedName>
        <fullName evidence="2">Uncharacterized protein</fullName>
    </submittedName>
</protein>
<accession>A0A644YV80</accession>
<name>A0A644YV80_9ZZZZ</name>
<sequence>MNRSSQAVSCDVMFIISHLFQLFALSSAFAQFERPALLPYKLESGPQQDDDLAGDADYENKPYMPGKEC</sequence>